<dbReference type="Proteomes" id="UP000789739">
    <property type="component" value="Unassembled WGS sequence"/>
</dbReference>
<keyword evidence="2" id="KW-1185">Reference proteome</keyword>
<dbReference type="EMBL" id="CAJVPI010005798">
    <property type="protein sequence ID" value="CAG8675682.1"/>
    <property type="molecule type" value="Genomic_DNA"/>
</dbReference>
<evidence type="ECO:0000313" key="2">
    <source>
        <dbReference type="Proteomes" id="UP000789739"/>
    </source>
</evidence>
<evidence type="ECO:0000313" key="1">
    <source>
        <dbReference type="EMBL" id="CAG8675682.1"/>
    </source>
</evidence>
<feature type="non-terminal residue" evidence="1">
    <location>
        <position position="116"/>
    </location>
</feature>
<protein>
    <submittedName>
        <fullName evidence="1">6039_t:CDS:1</fullName>
    </submittedName>
</protein>
<gene>
    <name evidence="1" type="ORF">PBRASI_LOCUS11533</name>
</gene>
<reference evidence="1" key="1">
    <citation type="submission" date="2021-06" db="EMBL/GenBank/DDBJ databases">
        <authorList>
            <person name="Kallberg Y."/>
            <person name="Tangrot J."/>
            <person name="Rosling A."/>
        </authorList>
    </citation>
    <scope>NUCLEOTIDE SEQUENCE</scope>
    <source>
        <strain evidence="1">BR232B</strain>
    </source>
</reference>
<dbReference type="OrthoDB" id="2440770at2759"/>
<dbReference type="AlphaFoldDB" id="A0A9N9HI39"/>
<name>A0A9N9HI39_9GLOM</name>
<comment type="caution">
    <text evidence="1">The sequence shown here is derived from an EMBL/GenBank/DDBJ whole genome shotgun (WGS) entry which is preliminary data.</text>
</comment>
<sequence>FTALPDNLYQQSTISTIPVWKPSWRLHQNLLQLFNDHYNQFPCLPCVYCDQLLYPEKAAWVIQGDLSTYALFQLYPSISLDDIAHPSPANKLPTCHSCKVSSTFPRLAQIPQEINN</sequence>
<organism evidence="1 2">
    <name type="scientific">Paraglomus brasilianum</name>
    <dbReference type="NCBI Taxonomy" id="144538"/>
    <lineage>
        <taxon>Eukaryota</taxon>
        <taxon>Fungi</taxon>
        <taxon>Fungi incertae sedis</taxon>
        <taxon>Mucoromycota</taxon>
        <taxon>Glomeromycotina</taxon>
        <taxon>Glomeromycetes</taxon>
        <taxon>Paraglomerales</taxon>
        <taxon>Paraglomeraceae</taxon>
        <taxon>Paraglomus</taxon>
    </lineage>
</organism>
<proteinExistence type="predicted"/>
<feature type="non-terminal residue" evidence="1">
    <location>
        <position position="1"/>
    </location>
</feature>
<accession>A0A9N9HI39</accession>